<evidence type="ECO:0000256" key="2">
    <source>
        <dbReference type="ARBA" id="ARBA00022692"/>
    </source>
</evidence>
<evidence type="ECO:0000256" key="5">
    <source>
        <dbReference type="SAM" id="Phobius"/>
    </source>
</evidence>
<evidence type="ECO:0000256" key="3">
    <source>
        <dbReference type="ARBA" id="ARBA00022989"/>
    </source>
</evidence>
<dbReference type="Pfam" id="PF07690">
    <property type="entry name" value="MFS_1"/>
    <property type="match status" value="1"/>
</dbReference>
<evidence type="ECO:0000259" key="6">
    <source>
        <dbReference type="PROSITE" id="PS50850"/>
    </source>
</evidence>
<keyword evidence="4 5" id="KW-0472">Membrane</keyword>
<evidence type="ECO:0000256" key="4">
    <source>
        <dbReference type="ARBA" id="ARBA00023136"/>
    </source>
</evidence>
<feature type="transmembrane region" description="Helical" evidence="5">
    <location>
        <begin position="232"/>
        <end position="255"/>
    </location>
</feature>
<comment type="caution">
    <text evidence="7">The sequence shown here is derived from an EMBL/GenBank/DDBJ whole genome shotgun (WGS) entry which is preliminary data.</text>
</comment>
<dbReference type="RefSeq" id="WP_211544484.1">
    <property type="nucleotide sequence ID" value="NZ_CBDREF010000005.1"/>
</dbReference>
<feature type="transmembrane region" description="Helical" evidence="5">
    <location>
        <begin position="20"/>
        <end position="44"/>
    </location>
</feature>
<gene>
    <name evidence="7" type="ORF">KE274_13325</name>
</gene>
<dbReference type="InterPro" id="IPR036259">
    <property type="entry name" value="MFS_trans_sf"/>
</dbReference>
<dbReference type="PROSITE" id="PS50850">
    <property type="entry name" value="MFS"/>
    <property type="match status" value="1"/>
</dbReference>
<feature type="transmembrane region" description="Helical" evidence="5">
    <location>
        <begin position="56"/>
        <end position="77"/>
    </location>
</feature>
<dbReference type="Gene3D" id="1.20.1250.20">
    <property type="entry name" value="MFS general substrate transporter like domains"/>
    <property type="match status" value="1"/>
</dbReference>
<organism evidence="7 8">
    <name type="scientific">Microbacterium paraoxydans</name>
    <dbReference type="NCBI Taxonomy" id="199592"/>
    <lineage>
        <taxon>Bacteria</taxon>
        <taxon>Bacillati</taxon>
        <taxon>Actinomycetota</taxon>
        <taxon>Actinomycetes</taxon>
        <taxon>Micrococcales</taxon>
        <taxon>Microbacteriaceae</taxon>
        <taxon>Microbacterium</taxon>
    </lineage>
</organism>
<dbReference type="EMBL" id="JAGTUK010000003">
    <property type="protein sequence ID" value="MBS0025084.1"/>
    <property type="molecule type" value="Genomic_DNA"/>
</dbReference>
<keyword evidence="8" id="KW-1185">Reference proteome</keyword>
<comment type="subcellular location">
    <subcellularLocation>
        <location evidence="1">Cell membrane</location>
        <topology evidence="1">Multi-pass membrane protein</topology>
    </subcellularLocation>
</comment>
<dbReference type="SUPFAM" id="SSF103473">
    <property type="entry name" value="MFS general substrate transporter"/>
    <property type="match status" value="1"/>
</dbReference>
<feature type="transmembrane region" description="Helical" evidence="5">
    <location>
        <begin position="304"/>
        <end position="323"/>
    </location>
</feature>
<feature type="transmembrane region" description="Helical" evidence="5">
    <location>
        <begin position="145"/>
        <end position="162"/>
    </location>
</feature>
<feature type="transmembrane region" description="Helical" evidence="5">
    <location>
        <begin position="329"/>
        <end position="352"/>
    </location>
</feature>
<feature type="transmembrane region" description="Helical" evidence="5">
    <location>
        <begin position="107"/>
        <end position="124"/>
    </location>
</feature>
<sequence length="425" mass="42521">MTTGALSAAQRTAVQRRTVLVLSLGQVLGGIAFGATVSLGALLAADISGNDALSGLATASVTLGAAVCAIPLARLAARLGRRRALTLGNVFALVGIAVVILAASVRVFPLLLAGIVLIGAGNAGNLQSRFAATDLAAPEHRGRDLSIVVWSTTIGGVAGPLLLGPGELVGHAIGMPPQTGSYVFSFVAQCAALVLYLVALRPDPLLAAQHLATQAAATTGVVAPDRPRVARYVIFAIAGSHVVMASVMAMTPVHLSHMAHGAHGAAATPADVSALVGVTIALHVGGMYALSPVFGVLADRWGRLRVVLLGQGLLGGALAFAVFAGTEAWGVMVALILLGLGWSAATVAGAALLTEASAPELRTRRQGRSDSLMSFSAAAGSVLAGIVLSNFQYAGLGIAASVLVVAIVVLAPLGRTRAGAGPRVA</sequence>
<dbReference type="InterPro" id="IPR011701">
    <property type="entry name" value="MFS"/>
</dbReference>
<name>A0ABS5IQ59_9MICO</name>
<keyword evidence="2 5" id="KW-0812">Transmembrane</keyword>
<feature type="transmembrane region" description="Helical" evidence="5">
    <location>
        <begin position="182"/>
        <end position="200"/>
    </location>
</feature>
<proteinExistence type="predicted"/>
<evidence type="ECO:0000313" key="8">
    <source>
        <dbReference type="Proteomes" id="UP000678243"/>
    </source>
</evidence>
<dbReference type="PANTHER" id="PTHR23534">
    <property type="entry name" value="MFS PERMEASE"/>
    <property type="match status" value="1"/>
</dbReference>
<accession>A0ABS5IQ59</accession>
<dbReference type="Proteomes" id="UP000678243">
    <property type="component" value="Unassembled WGS sequence"/>
</dbReference>
<feature type="domain" description="Major facilitator superfamily (MFS) profile" evidence="6">
    <location>
        <begin position="18"/>
        <end position="417"/>
    </location>
</feature>
<feature type="transmembrane region" description="Helical" evidence="5">
    <location>
        <begin position="84"/>
        <end position="101"/>
    </location>
</feature>
<protein>
    <submittedName>
        <fullName evidence="7">MFS transporter</fullName>
    </submittedName>
</protein>
<reference evidence="7 8" key="1">
    <citation type="submission" date="2021-04" db="EMBL/GenBank/DDBJ databases">
        <title>Whole genome analysis of root endophytic bacterium Microbacterium paraoxydans ku-mp colonizing RP-bio226 rice variety.</title>
        <authorList>
            <person name="Ulaganathan K."/>
            <person name="Latha B."/>
        </authorList>
    </citation>
    <scope>NUCLEOTIDE SEQUENCE [LARGE SCALE GENOMIC DNA]</scope>
    <source>
        <strain evidence="8">ku-mp</strain>
    </source>
</reference>
<feature type="transmembrane region" description="Helical" evidence="5">
    <location>
        <begin position="394"/>
        <end position="413"/>
    </location>
</feature>
<evidence type="ECO:0000256" key="1">
    <source>
        <dbReference type="ARBA" id="ARBA00004651"/>
    </source>
</evidence>
<dbReference type="InterPro" id="IPR020846">
    <property type="entry name" value="MFS_dom"/>
</dbReference>
<dbReference type="PANTHER" id="PTHR23534:SF1">
    <property type="entry name" value="MAJOR FACILITATOR SUPERFAMILY PROTEIN"/>
    <property type="match status" value="1"/>
</dbReference>
<keyword evidence="3 5" id="KW-1133">Transmembrane helix</keyword>
<feature type="transmembrane region" description="Helical" evidence="5">
    <location>
        <begin position="275"/>
        <end position="297"/>
    </location>
</feature>
<feature type="transmembrane region" description="Helical" evidence="5">
    <location>
        <begin position="372"/>
        <end position="388"/>
    </location>
</feature>
<evidence type="ECO:0000313" key="7">
    <source>
        <dbReference type="EMBL" id="MBS0025084.1"/>
    </source>
</evidence>